<dbReference type="SUPFAM" id="SSF56784">
    <property type="entry name" value="HAD-like"/>
    <property type="match status" value="1"/>
</dbReference>
<dbReference type="NCBIfam" id="TIGR00099">
    <property type="entry name" value="Cof-subfamily"/>
    <property type="match status" value="1"/>
</dbReference>
<protein>
    <submittedName>
        <fullName evidence="1">HAD family phosphatase</fullName>
    </submittedName>
</protein>
<dbReference type="InterPro" id="IPR006379">
    <property type="entry name" value="HAD-SF_hydro_IIB"/>
</dbReference>
<dbReference type="RefSeq" id="WP_136671210.1">
    <property type="nucleotide sequence ID" value="NZ_SSXN01000002.1"/>
</dbReference>
<dbReference type="SFLD" id="SFLDS00003">
    <property type="entry name" value="Haloacid_Dehalogenase"/>
    <property type="match status" value="1"/>
</dbReference>
<dbReference type="InterPro" id="IPR023214">
    <property type="entry name" value="HAD_sf"/>
</dbReference>
<name>A0A4T2H896_STRSU</name>
<dbReference type="Proteomes" id="UP000305785">
    <property type="component" value="Unassembled WGS sequence"/>
</dbReference>
<dbReference type="InterPro" id="IPR036412">
    <property type="entry name" value="HAD-like_sf"/>
</dbReference>
<dbReference type="SFLD" id="SFLDG01140">
    <property type="entry name" value="C2.B:_Phosphomannomutase_and_P"/>
    <property type="match status" value="1"/>
</dbReference>
<dbReference type="InterPro" id="IPR000150">
    <property type="entry name" value="Cof"/>
</dbReference>
<dbReference type="GO" id="GO:0016791">
    <property type="term" value="F:phosphatase activity"/>
    <property type="evidence" value="ECO:0007669"/>
    <property type="project" value="UniProtKB-ARBA"/>
</dbReference>
<sequence>MKKKIIAIDLDGTLLNNDSQLSDYTISTIKKVRQAGHTVLIATGRPYRMAEKYYHQLELDTPMINFNGSLVHIPGKKWQWEQNILIDKKYLLEFLKEETFEADFIAGEYKNKFYITQKNLDKIDTALMGVEQITPDTLIRPELITSDPHSILMQTRATDKYELAKEMNAYFKDELEINTWGGPLNILETCAKGVNKATALSYVLNLYQATPSDLIAFGDEHNDVEMLDLAGTAYAMKNCSDTLRPHADRLTAFANFEDGVARELEKLFL</sequence>
<evidence type="ECO:0000313" key="1">
    <source>
        <dbReference type="EMBL" id="TII06641.1"/>
    </source>
</evidence>
<dbReference type="GO" id="GO:0000287">
    <property type="term" value="F:magnesium ion binding"/>
    <property type="evidence" value="ECO:0007669"/>
    <property type="project" value="TreeGrafter"/>
</dbReference>
<organism evidence="1 2">
    <name type="scientific">Streptococcus suis</name>
    <dbReference type="NCBI Taxonomy" id="1307"/>
    <lineage>
        <taxon>Bacteria</taxon>
        <taxon>Bacillati</taxon>
        <taxon>Bacillota</taxon>
        <taxon>Bacilli</taxon>
        <taxon>Lactobacillales</taxon>
        <taxon>Streptococcaceae</taxon>
        <taxon>Streptococcus</taxon>
    </lineage>
</organism>
<dbReference type="PANTHER" id="PTHR10000:SF23">
    <property type="entry name" value="5-AMINO-6-(5-PHOSPHO-D-RIBITYLAMINO)URACIL PHOSPHATASE YITU"/>
    <property type="match status" value="1"/>
</dbReference>
<dbReference type="Gene3D" id="3.30.1240.10">
    <property type="match status" value="1"/>
</dbReference>
<dbReference type="PROSITE" id="PS01228">
    <property type="entry name" value="COF_1"/>
    <property type="match status" value="1"/>
</dbReference>
<evidence type="ECO:0000313" key="2">
    <source>
        <dbReference type="Proteomes" id="UP000305785"/>
    </source>
</evidence>
<dbReference type="NCBIfam" id="TIGR01484">
    <property type="entry name" value="HAD-SF-IIB"/>
    <property type="match status" value="1"/>
</dbReference>
<dbReference type="CDD" id="cd07516">
    <property type="entry name" value="HAD_Pase"/>
    <property type="match status" value="1"/>
</dbReference>
<accession>A0A4T2H896</accession>
<reference evidence="1 2" key="1">
    <citation type="submission" date="2019-04" db="EMBL/GenBank/DDBJ databases">
        <title>Genome analysis of Streptococcus suis strain WUSS330.</title>
        <authorList>
            <person name="Chen H."/>
            <person name="Gao X."/>
            <person name="Wu Z."/>
        </authorList>
    </citation>
    <scope>NUCLEOTIDE SEQUENCE [LARGE SCALE GENOMIC DNA]</scope>
    <source>
        <strain evidence="1 2">WUSS330</strain>
    </source>
</reference>
<dbReference type="EMBL" id="SSXN01000002">
    <property type="protein sequence ID" value="TII06641.1"/>
    <property type="molecule type" value="Genomic_DNA"/>
</dbReference>
<dbReference type="Pfam" id="PF08282">
    <property type="entry name" value="Hydrolase_3"/>
    <property type="match status" value="1"/>
</dbReference>
<dbReference type="AlphaFoldDB" id="A0A4T2H896"/>
<dbReference type="PANTHER" id="PTHR10000">
    <property type="entry name" value="PHOSPHOSERINE PHOSPHATASE"/>
    <property type="match status" value="1"/>
</dbReference>
<gene>
    <name evidence="1" type="ORF">FAJ36_01705</name>
</gene>
<dbReference type="GO" id="GO:0005829">
    <property type="term" value="C:cytosol"/>
    <property type="evidence" value="ECO:0007669"/>
    <property type="project" value="TreeGrafter"/>
</dbReference>
<proteinExistence type="predicted"/>
<dbReference type="Gene3D" id="3.40.50.1000">
    <property type="entry name" value="HAD superfamily/HAD-like"/>
    <property type="match status" value="1"/>
</dbReference>
<comment type="caution">
    <text evidence="1">The sequence shown here is derived from an EMBL/GenBank/DDBJ whole genome shotgun (WGS) entry which is preliminary data.</text>
</comment>